<evidence type="ECO:0000313" key="2">
    <source>
        <dbReference type="Proteomes" id="UP000285961"/>
    </source>
</evidence>
<organism evidence="1 2">
    <name type="scientific">Candidatus Abyssobacteria bacterium SURF_17</name>
    <dbReference type="NCBI Taxonomy" id="2093361"/>
    <lineage>
        <taxon>Bacteria</taxon>
        <taxon>Pseudomonadati</taxon>
        <taxon>Candidatus Hydrogenedentota</taxon>
        <taxon>Candidatus Abyssobacteria</taxon>
    </lineage>
</organism>
<sequence length="167" mass="19380">MMTASDVVEIITVLDRARVDVWLDGGWGVDALVRRQTRSHDDLDVVVALVKAEEIQKQLEKHRFAVIENELPTRFVLKDARSRQIDFHTVTFDKEGGGVQRLQDDRSYRYPPQGFEGIGAVNGREMKCLTAEVQAECHYGYEPDEKDRHDMQLLHEHFGIELWKPYR</sequence>
<evidence type="ECO:0000313" key="1">
    <source>
        <dbReference type="EMBL" id="RJP64294.1"/>
    </source>
</evidence>
<proteinExistence type="predicted"/>
<dbReference type="AlphaFoldDB" id="A0A419ENR3"/>
<dbReference type="Pfam" id="PF10706">
    <property type="entry name" value="Aminoglyc_resit"/>
    <property type="match status" value="1"/>
</dbReference>
<protein>
    <submittedName>
        <fullName evidence="1">Amino acid transporter</fullName>
    </submittedName>
</protein>
<reference evidence="1 2" key="1">
    <citation type="journal article" date="2017" name="ISME J.">
        <title>Energy and carbon metabolisms in a deep terrestrial subsurface fluid microbial community.</title>
        <authorList>
            <person name="Momper L."/>
            <person name="Jungbluth S.P."/>
            <person name="Lee M.D."/>
            <person name="Amend J.P."/>
        </authorList>
    </citation>
    <scope>NUCLEOTIDE SEQUENCE [LARGE SCALE GENOMIC DNA]</scope>
    <source>
        <strain evidence="1">SURF_17</strain>
    </source>
</reference>
<accession>A0A419ENR3</accession>
<comment type="caution">
    <text evidence="1">The sequence shown here is derived from an EMBL/GenBank/DDBJ whole genome shotgun (WGS) entry which is preliminary data.</text>
</comment>
<dbReference type="EMBL" id="QZKI01000142">
    <property type="protein sequence ID" value="RJP64294.1"/>
    <property type="molecule type" value="Genomic_DNA"/>
</dbReference>
<name>A0A419ENR3_9BACT</name>
<dbReference type="InterPro" id="IPR019646">
    <property type="entry name" value="Aminoglyc_AdlTrfase"/>
</dbReference>
<dbReference type="Gene3D" id="3.30.460.40">
    <property type="match status" value="1"/>
</dbReference>
<dbReference type="Proteomes" id="UP000285961">
    <property type="component" value="Unassembled WGS sequence"/>
</dbReference>
<gene>
    <name evidence="1" type="ORF">C4532_19560</name>
</gene>